<sequence length="115" mass="12968">MDASWPGYANIFINWDGGRLWAYSTPLQGASNSTFAVIWPIVERVKDIFDSDYVVIQWGVDGFAGDTKNKVFNWSLSLEHEGPLGWCISRRTNDWNGTKFFWAVAGYNGPNAART</sequence>
<dbReference type="Proteomes" id="UP000772434">
    <property type="component" value="Unassembled WGS sequence"/>
</dbReference>
<keyword evidence="2" id="KW-1185">Reference proteome</keyword>
<dbReference type="EMBL" id="JADNRY010000198">
    <property type="protein sequence ID" value="KAF9061517.1"/>
    <property type="molecule type" value="Genomic_DNA"/>
</dbReference>
<evidence type="ECO:0000313" key="1">
    <source>
        <dbReference type="EMBL" id="KAF9061517.1"/>
    </source>
</evidence>
<organism evidence="1 2">
    <name type="scientific">Rhodocollybia butyracea</name>
    <dbReference type="NCBI Taxonomy" id="206335"/>
    <lineage>
        <taxon>Eukaryota</taxon>
        <taxon>Fungi</taxon>
        <taxon>Dikarya</taxon>
        <taxon>Basidiomycota</taxon>
        <taxon>Agaricomycotina</taxon>
        <taxon>Agaricomycetes</taxon>
        <taxon>Agaricomycetidae</taxon>
        <taxon>Agaricales</taxon>
        <taxon>Marasmiineae</taxon>
        <taxon>Omphalotaceae</taxon>
        <taxon>Rhodocollybia</taxon>
    </lineage>
</organism>
<dbReference type="AlphaFoldDB" id="A0A9P5U0K7"/>
<reference evidence="1" key="1">
    <citation type="submission" date="2020-11" db="EMBL/GenBank/DDBJ databases">
        <authorList>
            <consortium name="DOE Joint Genome Institute"/>
            <person name="Ahrendt S."/>
            <person name="Riley R."/>
            <person name="Andreopoulos W."/>
            <person name="Labutti K."/>
            <person name="Pangilinan J."/>
            <person name="Ruiz-Duenas F.J."/>
            <person name="Barrasa J.M."/>
            <person name="Sanchez-Garcia M."/>
            <person name="Camarero S."/>
            <person name="Miyauchi S."/>
            <person name="Serrano A."/>
            <person name="Linde D."/>
            <person name="Babiker R."/>
            <person name="Drula E."/>
            <person name="Ayuso-Fernandez I."/>
            <person name="Pacheco R."/>
            <person name="Padilla G."/>
            <person name="Ferreira P."/>
            <person name="Barriuso J."/>
            <person name="Kellner H."/>
            <person name="Castanera R."/>
            <person name="Alfaro M."/>
            <person name="Ramirez L."/>
            <person name="Pisabarro A.G."/>
            <person name="Kuo A."/>
            <person name="Tritt A."/>
            <person name="Lipzen A."/>
            <person name="He G."/>
            <person name="Yan M."/>
            <person name="Ng V."/>
            <person name="Cullen D."/>
            <person name="Martin F."/>
            <person name="Rosso M.-N."/>
            <person name="Henrissat B."/>
            <person name="Hibbett D."/>
            <person name="Martinez A.T."/>
            <person name="Grigoriev I.V."/>
        </authorList>
    </citation>
    <scope>NUCLEOTIDE SEQUENCE</scope>
    <source>
        <strain evidence="1">AH 40177</strain>
    </source>
</reference>
<dbReference type="InterPro" id="IPR037138">
    <property type="entry name" value="His_deacetylse_dom_sf"/>
</dbReference>
<dbReference type="OrthoDB" id="73273at2759"/>
<evidence type="ECO:0000313" key="2">
    <source>
        <dbReference type="Proteomes" id="UP000772434"/>
    </source>
</evidence>
<proteinExistence type="predicted"/>
<name>A0A9P5U0K7_9AGAR</name>
<protein>
    <submittedName>
        <fullName evidence="1">Uncharacterized protein</fullName>
    </submittedName>
</protein>
<comment type="caution">
    <text evidence="1">The sequence shown here is derived from an EMBL/GenBank/DDBJ whole genome shotgun (WGS) entry which is preliminary data.</text>
</comment>
<accession>A0A9P5U0K7</accession>
<dbReference type="Gene3D" id="3.40.800.20">
    <property type="entry name" value="Histone deacetylase domain"/>
    <property type="match status" value="1"/>
</dbReference>
<gene>
    <name evidence="1" type="ORF">BDP27DRAFT_1406623</name>
</gene>